<evidence type="ECO:0000256" key="1">
    <source>
        <dbReference type="ARBA" id="ARBA00008201"/>
    </source>
</evidence>
<feature type="compositionally biased region" description="Basic and acidic residues" evidence="6">
    <location>
        <begin position="1"/>
        <end position="11"/>
    </location>
</feature>
<dbReference type="FunFam" id="2.170.260.10:FF:000001">
    <property type="entry name" value="Protein argonaute-2"/>
    <property type="match status" value="1"/>
</dbReference>
<accession>F6HDU2</accession>
<dbReference type="PROSITE" id="PS50821">
    <property type="entry name" value="PAZ"/>
    <property type="match status" value="1"/>
</dbReference>
<dbReference type="GO" id="GO:0004521">
    <property type="term" value="F:RNA endonuclease activity"/>
    <property type="evidence" value="ECO:0000318"/>
    <property type="project" value="GO_Central"/>
</dbReference>
<dbReference type="GO" id="GO:0051607">
    <property type="term" value="P:defense response to virus"/>
    <property type="evidence" value="ECO:0007669"/>
    <property type="project" value="UniProtKB-ARBA"/>
</dbReference>
<dbReference type="AlphaFoldDB" id="F6HDU2"/>
<dbReference type="OrthoDB" id="10252740at2759"/>
<dbReference type="SMART" id="SM00949">
    <property type="entry name" value="PAZ"/>
    <property type="match status" value="1"/>
</dbReference>
<dbReference type="Gene3D" id="3.30.420.10">
    <property type="entry name" value="Ribonuclease H-like superfamily/Ribonuclease H"/>
    <property type="match status" value="1"/>
</dbReference>
<evidence type="ECO:0000313" key="10">
    <source>
        <dbReference type="Proteomes" id="UP000009183"/>
    </source>
</evidence>
<dbReference type="Proteomes" id="UP000009183">
    <property type="component" value="Chromosome 5"/>
</dbReference>
<name>F6HDU2_VITVI</name>
<dbReference type="InterPro" id="IPR014811">
    <property type="entry name" value="ArgoL1"/>
</dbReference>
<keyword evidence="5" id="KW-0687">Ribonucleoprotein</keyword>
<dbReference type="InterPro" id="IPR036397">
    <property type="entry name" value="RNaseH_sf"/>
</dbReference>
<dbReference type="GO" id="GO:0005737">
    <property type="term" value="C:cytoplasm"/>
    <property type="evidence" value="ECO:0000318"/>
    <property type="project" value="GO_Central"/>
</dbReference>
<evidence type="ECO:0008006" key="11">
    <source>
        <dbReference type="Google" id="ProtNLM"/>
    </source>
</evidence>
<proteinExistence type="inferred from homology"/>
<dbReference type="PANTHER" id="PTHR22891">
    <property type="entry name" value="EUKARYOTIC TRANSLATION INITIATION FACTOR 2C"/>
    <property type="match status" value="1"/>
</dbReference>
<evidence type="ECO:0000259" key="7">
    <source>
        <dbReference type="PROSITE" id="PS50821"/>
    </source>
</evidence>
<dbReference type="Pfam" id="PF02171">
    <property type="entry name" value="Piwi"/>
    <property type="match status" value="1"/>
</dbReference>
<reference evidence="10" key="1">
    <citation type="journal article" date="2007" name="Nature">
        <title>The grapevine genome sequence suggests ancestral hexaploidization in major angiosperm phyla.</title>
        <authorList>
            <consortium name="The French-Italian Public Consortium for Grapevine Genome Characterization."/>
            <person name="Jaillon O."/>
            <person name="Aury J.-M."/>
            <person name="Noel B."/>
            <person name="Policriti A."/>
            <person name="Clepet C."/>
            <person name="Casagrande A."/>
            <person name="Choisne N."/>
            <person name="Aubourg S."/>
            <person name="Vitulo N."/>
            <person name="Jubin C."/>
            <person name="Vezzi A."/>
            <person name="Legeai F."/>
            <person name="Hugueney P."/>
            <person name="Dasilva C."/>
            <person name="Horner D."/>
            <person name="Mica E."/>
            <person name="Jublot D."/>
            <person name="Poulain J."/>
            <person name="Bruyere C."/>
            <person name="Billault A."/>
            <person name="Segurens B."/>
            <person name="Gouyvenoux M."/>
            <person name="Ugarte E."/>
            <person name="Cattonaro F."/>
            <person name="Anthouard V."/>
            <person name="Vico V."/>
            <person name="Del Fabbro C."/>
            <person name="Alaux M."/>
            <person name="Di Gaspero G."/>
            <person name="Dumas V."/>
            <person name="Felice N."/>
            <person name="Paillard S."/>
            <person name="Juman I."/>
            <person name="Moroldo M."/>
            <person name="Scalabrin S."/>
            <person name="Canaguier A."/>
            <person name="Le Clainche I."/>
            <person name="Malacrida G."/>
            <person name="Durand E."/>
            <person name="Pesole G."/>
            <person name="Laucou V."/>
            <person name="Chatelet P."/>
            <person name="Merdinoglu D."/>
            <person name="Delledonne M."/>
            <person name="Pezzotti M."/>
            <person name="Lecharny A."/>
            <person name="Scarpelli C."/>
            <person name="Artiguenave F."/>
            <person name="Pe M.E."/>
            <person name="Valle G."/>
            <person name="Morgante M."/>
            <person name="Caboche M."/>
            <person name="Adam-Blondon A.-F."/>
            <person name="Weissenbach J."/>
            <person name="Quetier F."/>
            <person name="Wincker P."/>
        </authorList>
    </citation>
    <scope>NUCLEOTIDE SEQUENCE [LARGE SCALE GENOMIC DNA]</scope>
    <source>
        <strain evidence="10">cv. Pinot noir / PN40024</strain>
    </source>
</reference>
<dbReference type="InterPro" id="IPR045246">
    <property type="entry name" value="Piwi_ago-like"/>
</dbReference>
<keyword evidence="2" id="KW-0678">Repressor</keyword>
<feature type="compositionally biased region" description="Basic residues" evidence="6">
    <location>
        <begin position="60"/>
        <end position="69"/>
    </location>
</feature>
<dbReference type="SUPFAM" id="SSF53098">
    <property type="entry name" value="Ribonuclease H-like"/>
    <property type="match status" value="1"/>
</dbReference>
<dbReference type="PaxDb" id="29760-VIT_05s0020g04190.t01"/>
<evidence type="ECO:0000256" key="4">
    <source>
        <dbReference type="ARBA" id="ARBA00023158"/>
    </source>
</evidence>
<evidence type="ECO:0000259" key="8">
    <source>
        <dbReference type="PROSITE" id="PS50822"/>
    </source>
</evidence>
<dbReference type="InParanoid" id="F6HDU2"/>
<dbReference type="InterPro" id="IPR003165">
    <property type="entry name" value="Piwi"/>
</dbReference>
<evidence type="ECO:0000256" key="2">
    <source>
        <dbReference type="ARBA" id="ARBA00022491"/>
    </source>
</evidence>
<dbReference type="EMBL" id="FN595749">
    <property type="protein sequence ID" value="CCB50463.1"/>
    <property type="molecule type" value="Genomic_DNA"/>
</dbReference>
<dbReference type="GO" id="GO:0003723">
    <property type="term" value="F:RNA binding"/>
    <property type="evidence" value="ECO:0000318"/>
    <property type="project" value="GO_Central"/>
</dbReference>
<protein>
    <recommendedName>
        <fullName evidence="11">Protein argonaute 10</fullName>
    </recommendedName>
</protein>
<dbReference type="FunCoup" id="F6HDU2">
    <property type="interactions" value="2685"/>
</dbReference>
<dbReference type="GO" id="GO:1990904">
    <property type="term" value="C:ribonucleoprotein complex"/>
    <property type="evidence" value="ECO:0007669"/>
    <property type="project" value="UniProtKB-KW"/>
</dbReference>
<dbReference type="Pfam" id="PF08699">
    <property type="entry name" value="ArgoL1"/>
    <property type="match status" value="1"/>
</dbReference>
<dbReference type="CDD" id="cd04657">
    <property type="entry name" value="Piwi_ago-like"/>
    <property type="match status" value="1"/>
</dbReference>
<dbReference type="Gene3D" id="3.40.50.2300">
    <property type="match status" value="1"/>
</dbReference>
<dbReference type="FunFam" id="3.30.420.10:FF:000013">
    <property type="entry name" value="protein argonaute 10-like"/>
    <property type="match status" value="1"/>
</dbReference>
<sequence>MPMRQMKESSEQHLVIKTHLQNSMNPVQKPPKTAQNGKGPPSHEPQNAKPHSQTSPSSKNRGRRRGRGGRKSDQSDVFMRPSSRPCTVADKPVLAHQAGPLVTDIPHGCVENGGNMCEMEMGFPSSSKSLTFAPRPGYGQLGTKCIVKANHFFTELPEKDLNQYDVTITPEVSSRTVNRAIMNELVKLYKESDLGMRLPAYDGRKSLYTAGELPFAWKEFKVKLVDEEDGINGPKREREYKVVIKFVARASLHHLGQFLAGKRADAPQEALQILDIVLRELSTRRYCPVGRSFFSPDIRAPQRLGEGLESWCGFYQSIRPTQMGLSLNIDMSSAAFIEALPVIEFVGQLLGKDVLSRPLSDSDRVKIKKALRGVKVEVTHRGNVRRKYRVSGLTSQPTRELVFPVDDNSTMKSVVEYFQEMYGFTIQHAHLPCLQVGNQKKANYLPLEACKIVEGQRYTKRLNERQITALLKVTCQRPRDQENDILQTVQHNAYDQDPYAKEFGIKISEKLASVEARILPAPWLKYHETGKEKDCLPQVGQWNMMNKKMINGMTVSRWACINFSRSVQESVARGFCNELAQMCQVSGMMGGRNTVLLDAISCRIPLVSDIPTIIFGADVTHPENGEDSSPSIAAVVASQDWPEVTKYAGLVCAQAHRQELIQDLYKTWHDPVRGTVSGGMIRDLLVSFRKATGQKPLRIIFYRDGVSEGQFYQVLLYELDAIRKACASLEPNYQPPVTFIVVQKRHHTRLFANNHRDRNSTDRSGNILPGTVVDSKICHPTEFDFYLCSHAGIQGTSRPAHYHVLWDENNFTADGIQSLTNNLCYTYARCTRSVSVVPPAYYAHLAAFRARFYMEPDMQENGSNGGGSENVKRVMFYC</sequence>
<keyword evidence="10" id="KW-1185">Reference proteome</keyword>
<dbReference type="Gene3D" id="2.170.260.10">
    <property type="entry name" value="paz domain"/>
    <property type="match status" value="1"/>
</dbReference>
<dbReference type="SMART" id="SM01163">
    <property type="entry name" value="DUF1785"/>
    <property type="match status" value="1"/>
</dbReference>
<feature type="compositionally biased region" description="Polar residues" evidence="6">
    <location>
        <begin position="49"/>
        <end position="59"/>
    </location>
</feature>
<comment type="similarity">
    <text evidence="1">Belongs to the argonaute family. Ago subfamily.</text>
</comment>
<dbReference type="GO" id="GO:0006417">
    <property type="term" value="P:regulation of translation"/>
    <property type="evidence" value="ECO:0007669"/>
    <property type="project" value="UniProtKB-KW"/>
</dbReference>
<gene>
    <name evidence="9" type="ordered locus">VIT_05s0020g04190</name>
</gene>
<dbReference type="GO" id="GO:0031047">
    <property type="term" value="P:regulatory ncRNA-mediated gene silencing"/>
    <property type="evidence" value="ECO:0000318"/>
    <property type="project" value="GO_Central"/>
</dbReference>
<dbReference type="GO" id="GO:0005634">
    <property type="term" value="C:nucleus"/>
    <property type="evidence" value="ECO:0000318"/>
    <property type="project" value="GO_Central"/>
</dbReference>
<evidence type="ECO:0000256" key="5">
    <source>
        <dbReference type="ARBA" id="ARBA00023274"/>
    </source>
</evidence>
<dbReference type="Pfam" id="PF02170">
    <property type="entry name" value="PAZ"/>
    <property type="match status" value="1"/>
</dbReference>
<dbReference type="InterPro" id="IPR012337">
    <property type="entry name" value="RNaseH-like_sf"/>
</dbReference>
<organism evidence="9 10">
    <name type="scientific">Vitis vinifera</name>
    <name type="common">Grape</name>
    <dbReference type="NCBI Taxonomy" id="29760"/>
    <lineage>
        <taxon>Eukaryota</taxon>
        <taxon>Viridiplantae</taxon>
        <taxon>Streptophyta</taxon>
        <taxon>Embryophyta</taxon>
        <taxon>Tracheophyta</taxon>
        <taxon>Spermatophyta</taxon>
        <taxon>Magnoliopsida</taxon>
        <taxon>eudicotyledons</taxon>
        <taxon>Gunneridae</taxon>
        <taxon>Pentapetalae</taxon>
        <taxon>rosids</taxon>
        <taxon>Vitales</taxon>
        <taxon>Vitaceae</taxon>
        <taxon>Viteae</taxon>
        <taxon>Vitis</taxon>
    </lineage>
</organism>
<dbReference type="ExpressionAtlas" id="F6HDU2">
    <property type="expression patterns" value="baseline and differential"/>
</dbReference>
<dbReference type="InterPro" id="IPR032472">
    <property type="entry name" value="ArgoL2"/>
</dbReference>
<feature type="domain" description="Piwi" evidence="8">
    <location>
        <begin position="589"/>
        <end position="855"/>
    </location>
</feature>
<dbReference type="InterPro" id="IPR003100">
    <property type="entry name" value="PAZ_dom"/>
</dbReference>
<dbReference type="eggNOG" id="KOG1041">
    <property type="taxonomic scope" value="Eukaryota"/>
</dbReference>
<keyword evidence="3" id="KW-0810">Translation regulation</keyword>
<feature type="domain" description="PAZ" evidence="7">
    <location>
        <begin position="341"/>
        <end position="454"/>
    </location>
</feature>
<dbReference type="SMART" id="SM00950">
    <property type="entry name" value="Piwi"/>
    <property type="match status" value="1"/>
</dbReference>
<evidence type="ECO:0000256" key="3">
    <source>
        <dbReference type="ARBA" id="ARBA00022845"/>
    </source>
</evidence>
<dbReference type="Pfam" id="PF16486">
    <property type="entry name" value="ArgoN"/>
    <property type="match status" value="1"/>
</dbReference>
<evidence type="ECO:0000313" key="9">
    <source>
        <dbReference type="EMBL" id="CCB50463.1"/>
    </source>
</evidence>
<evidence type="ECO:0000256" key="6">
    <source>
        <dbReference type="SAM" id="MobiDB-lite"/>
    </source>
</evidence>
<dbReference type="PROSITE" id="PS50822">
    <property type="entry name" value="PIWI"/>
    <property type="match status" value="1"/>
</dbReference>
<feature type="region of interest" description="Disordered" evidence="6">
    <location>
        <begin position="1"/>
        <end position="89"/>
    </location>
</feature>
<dbReference type="InterPro" id="IPR036085">
    <property type="entry name" value="PAZ_dom_sf"/>
</dbReference>
<dbReference type="InterPro" id="IPR032474">
    <property type="entry name" value="Argonaute_N"/>
</dbReference>
<keyword evidence="4" id="KW-0943">RNA-mediated gene silencing</keyword>
<dbReference type="Pfam" id="PF16488">
    <property type="entry name" value="ArgoL2"/>
    <property type="match status" value="1"/>
</dbReference>
<dbReference type="HOGENOM" id="CLU_004544_0_1_1"/>
<dbReference type="STRING" id="29760.F6HDU2"/>
<dbReference type="SUPFAM" id="SSF101690">
    <property type="entry name" value="PAZ domain"/>
    <property type="match status" value="1"/>
</dbReference>
<dbReference type="CDD" id="cd02846">
    <property type="entry name" value="PAZ_argonaute_like"/>
    <property type="match status" value="1"/>
</dbReference>